<evidence type="ECO:0000313" key="3">
    <source>
        <dbReference type="Proteomes" id="UP001356427"/>
    </source>
</evidence>
<dbReference type="AlphaFoldDB" id="A0AAN8R1N9"/>
<feature type="region of interest" description="Disordered" evidence="1">
    <location>
        <begin position="60"/>
        <end position="107"/>
    </location>
</feature>
<proteinExistence type="predicted"/>
<dbReference type="EMBL" id="JAGTTL010000008">
    <property type="protein sequence ID" value="KAK6319548.1"/>
    <property type="molecule type" value="Genomic_DNA"/>
</dbReference>
<dbReference type="Proteomes" id="UP001356427">
    <property type="component" value="Unassembled WGS sequence"/>
</dbReference>
<name>A0AAN8R1N9_9TELE</name>
<gene>
    <name evidence="2" type="ORF">J4Q44_G00107590</name>
</gene>
<reference evidence="2 3" key="1">
    <citation type="submission" date="2021-04" db="EMBL/GenBank/DDBJ databases">
        <authorList>
            <person name="De Guttry C."/>
            <person name="Zahm M."/>
            <person name="Klopp C."/>
            <person name="Cabau C."/>
            <person name="Louis A."/>
            <person name="Berthelot C."/>
            <person name="Parey E."/>
            <person name="Roest Crollius H."/>
            <person name="Montfort J."/>
            <person name="Robinson-Rechavi M."/>
            <person name="Bucao C."/>
            <person name="Bouchez O."/>
            <person name="Gislard M."/>
            <person name="Lluch J."/>
            <person name="Milhes M."/>
            <person name="Lampietro C."/>
            <person name="Lopez Roques C."/>
            <person name="Donnadieu C."/>
            <person name="Braasch I."/>
            <person name="Desvignes T."/>
            <person name="Postlethwait J."/>
            <person name="Bobe J."/>
            <person name="Wedekind C."/>
            <person name="Guiguen Y."/>
        </authorList>
    </citation>
    <scope>NUCLEOTIDE SEQUENCE [LARGE SCALE GENOMIC DNA]</scope>
    <source>
        <strain evidence="2">Cs_M1</strain>
        <tissue evidence="2">Blood</tissue>
    </source>
</reference>
<evidence type="ECO:0000256" key="1">
    <source>
        <dbReference type="SAM" id="MobiDB-lite"/>
    </source>
</evidence>
<organism evidence="2 3">
    <name type="scientific">Coregonus suidteri</name>
    <dbReference type="NCBI Taxonomy" id="861788"/>
    <lineage>
        <taxon>Eukaryota</taxon>
        <taxon>Metazoa</taxon>
        <taxon>Chordata</taxon>
        <taxon>Craniata</taxon>
        <taxon>Vertebrata</taxon>
        <taxon>Euteleostomi</taxon>
        <taxon>Actinopterygii</taxon>
        <taxon>Neopterygii</taxon>
        <taxon>Teleostei</taxon>
        <taxon>Protacanthopterygii</taxon>
        <taxon>Salmoniformes</taxon>
        <taxon>Salmonidae</taxon>
        <taxon>Coregoninae</taxon>
        <taxon>Coregonus</taxon>
    </lineage>
</organism>
<accession>A0AAN8R1N9</accession>
<sequence length="107" mass="11262">MGAVSSAGMLDSRDAGINSLITFVPSTFLPSGPVQVSANEDVDSENVRIYSLITSVPSTSIPSGPFEENGQSSENDNSDVYHVYSSIPDRPATSAQPDGLYSLLQAH</sequence>
<evidence type="ECO:0000313" key="2">
    <source>
        <dbReference type="EMBL" id="KAK6319548.1"/>
    </source>
</evidence>
<keyword evidence="3" id="KW-1185">Reference proteome</keyword>
<comment type="caution">
    <text evidence="2">The sequence shown here is derived from an EMBL/GenBank/DDBJ whole genome shotgun (WGS) entry which is preliminary data.</text>
</comment>
<protein>
    <submittedName>
        <fullName evidence="2">Uncharacterized protein</fullName>
    </submittedName>
</protein>